<evidence type="ECO:0000313" key="5">
    <source>
        <dbReference type="EMBL" id="XDO95876.1"/>
    </source>
</evidence>
<keyword evidence="2 3" id="KW-0378">Hydrolase</keyword>
<dbReference type="GO" id="GO:0016787">
    <property type="term" value="F:hydrolase activity"/>
    <property type="evidence" value="ECO:0007669"/>
    <property type="project" value="UniProtKB-KW"/>
</dbReference>
<sequence>MSWRRRIEPFTRPLFKVYSRATRAMTLGVRGLVVNEAGWVLLVEHTYLPGWYLPGGGVERGETAEAALAREMEEEAGVRLEGRPRLLSFHSNDHAFSGDHVLIYRIDRWSPCPLTSRGEIAAVEWFDPENLPDTVTPATRARILEAMGKAQPDLRW</sequence>
<dbReference type="PROSITE" id="PS00893">
    <property type="entry name" value="NUDIX_BOX"/>
    <property type="match status" value="1"/>
</dbReference>
<dbReference type="RefSeq" id="WP_369058723.1">
    <property type="nucleotide sequence ID" value="NZ_CP158375.1"/>
</dbReference>
<feature type="domain" description="Nudix hydrolase" evidence="4">
    <location>
        <begin position="24"/>
        <end position="149"/>
    </location>
</feature>
<dbReference type="PROSITE" id="PS51462">
    <property type="entry name" value="NUDIX"/>
    <property type="match status" value="1"/>
</dbReference>
<dbReference type="InterPro" id="IPR000086">
    <property type="entry name" value="NUDIX_hydrolase_dom"/>
</dbReference>
<evidence type="ECO:0000256" key="3">
    <source>
        <dbReference type="RuleBase" id="RU003476"/>
    </source>
</evidence>
<dbReference type="InterPro" id="IPR020084">
    <property type="entry name" value="NUDIX_hydrolase_CS"/>
</dbReference>
<dbReference type="PRINTS" id="PR00502">
    <property type="entry name" value="NUDIXFAMILY"/>
</dbReference>
<evidence type="ECO:0000259" key="4">
    <source>
        <dbReference type="PROSITE" id="PS51462"/>
    </source>
</evidence>
<evidence type="ECO:0000256" key="1">
    <source>
        <dbReference type="ARBA" id="ARBA00001946"/>
    </source>
</evidence>
<organism evidence="5">
    <name type="scientific">Caulobacter sp. 73W</name>
    <dbReference type="NCBI Taxonomy" id="3161137"/>
    <lineage>
        <taxon>Bacteria</taxon>
        <taxon>Pseudomonadati</taxon>
        <taxon>Pseudomonadota</taxon>
        <taxon>Alphaproteobacteria</taxon>
        <taxon>Caulobacterales</taxon>
        <taxon>Caulobacteraceae</taxon>
        <taxon>Caulobacter</taxon>
    </lineage>
</organism>
<accession>A0AB39KQU8</accession>
<dbReference type="AlphaFoldDB" id="A0AB39KQU8"/>
<reference evidence="5" key="1">
    <citation type="submission" date="2024-06" db="EMBL/GenBank/DDBJ databases">
        <title>Caulobacter inopinatus, sp. nov.</title>
        <authorList>
            <person name="Donachie S.P."/>
        </authorList>
    </citation>
    <scope>NUCLEOTIDE SEQUENCE</scope>
    <source>
        <strain evidence="5">73W</strain>
    </source>
</reference>
<dbReference type="PANTHER" id="PTHR43046">
    <property type="entry name" value="GDP-MANNOSE MANNOSYL HYDROLASE"/>
    <property type="match status" value="1"/>
</dbReference>
<dbReference type="CDD" id="cd04680">
    <property type="entry name" value="NUDIX_Hydrolase"/>
    <property type="match status" value="1"/>
</dbReference>
<comment type="similarity">
    <text evidence="3">Belongs to the Nudix hydrolase family.</text>
</comment>
<dbReference type="Gene3D" id="3.90.79.10">
    <property type="entry name" value="Nucleoside Triphosphate Pyrophosphohydrolase"/>
    <property type="match status" value="1"/>
</dbReference>
<name>A0AB39KQU8_9CAUL</name>
<dbReference type="Pfam" id="PF00293">
    <property type="entry name" value="NUDIX"/>
    <property type="match status" value="1"/>
</dbReference>
<evidence type="ECO:0000256" key="2">
    <source>
        <dbReference type="ARBA" id="ARBA00022801"/>
    </source>
</evidence>
<gene>
    <name evidence="5" type="ORF">ABOZ73_13875</name>
</gene>
<dbReference type="InterPro" id="IPR015797">
    <property type="entry name" value="NUDIX_hydrolase-like_dom_sf"/>
</dbReference>
<protein>
    <submittedName>
        <fullName evidence="5">NUDIX domain-containing protein</fullName>
    </submittedName>
</protein>
<proteinExistence type="inferred from homology"/>
<dbReference type="EMBL" id="CP158375">
    <property type="protein sequence ID" value="XDO95876.1"/>
    <property type="molecule type" value="Genomic_DNA"/>
</dbReference>
<dbReference type="SUPFAM" id="SSF55811">
    <property type="entry name" value="Nudix"/>
    <property type="match status" value="1"/>
</dbReference>
<comment type="cofactor">
    <cofactor evidence="1">
        <name>Mg(2+)</name>
        <dbReference type="ChEBI" id="CHEBI:18420"/>
    </cofactor>
</comment>
<dbReference type="InterPro" id="IPR020476">
    <property type="entry name" value="Nudix_hydrolase"/>
</dbReference>
<dbReference type="PANTHER" id="PTHR43046:SF14">
    <property type="entry name" value="MUTT_NUDIX FAMILY PROTEIN"/>
    <property type="match status" value="1"/>
</dbReference>